<dbReference type="Pfam" id="PF04055">
    <property type="entry name" value="Radical_SAM"/>
    <property type="match status" value="1"/>
</dbReference>
<dbReference type="PANTHER" id="PTHR13932:SF5">
    <property type="entry name" value="RADICAL S-ADENOSYL METHIONINE DOMAIN-CONTAINING PROTEIN 1, MITOCHONDRIAL"/>
    <property type="match status" value="1"/>
</dbReference>
<dbReference type="InterPro" id="IPR013785">
    <property type="entry name" value="Aldolase_TIM"/>
</dbReference>
<evidence type="ECO:0000256" key="7">
    <source>
        <dbReference type="ARBA" id="ARBA00023014"/>
    </source>
</evidence>
<dbReference type="PROSITE" id="PS51918">
    <property type="entry name" value="RADICAL_SAM"/>
    <property type="match status" value="1"/>
</dbReference>
<keyword evidence="5 9" id="KW-0479">Metal-binding</keyword>
<evidence type="ECO:0000256" key="4">
    <source>
        <dbReference type="ARBA" id="ARBA00022691"/>
    </source>
</evidence>
<keyword evidence="9" id="KW-0004">4Fe-4S</keyword>
<dbReference type="SUPFAM" id="SSF102114">
    <property type="entry name" value="Radical SAM enzymes"/>
    <property type="match status" value="1"/>
</dbReference>
<dbReference type="InterPro" id="IPR004559">
    <property type="entry name" value="HemW-like"/>
</dbReference>
<evidence type="ECO:0000259" key="10">
    <source>
        <dbReference type="PROSITE" id="PS51918"/>
    </source>
</evidence>
<keyword evidence="9" id="KW-0963">Cytoplasm</keyword>
<dbReference type="GO" id="GO:0051539">
    <property type="term" value="F:4 iron, 4 sulfur cluster binding"/>
    <property type="evidence" value="ECO:0007669"/>
    <property type="project" value="UniProtKB-UniRule"/>
</dbReference>
<dbReference type="InterPro" id="IPR034505">
    <property type="entry name" value="Coproporphyrinogen-III_oxidase"/>
</dbReference>
<sequence>MKTRGLYIHIPFCAKKCGYCDFTSLVGNGTQIDDYLSYLDKEFNLYKAGNLIDDIETIFIGGGTPSILSASQLERLFSIVRKNVDLSKLREYTMESNPGSLTRDKLELMKAGGLNRLSIGLQASQDHLLKFLERIHTYEEFLESYRLARSVGFDNINIDLMFAFQGQTLEDWRETLERVVSLEPDHISAYSLIIEEGTKFFNMYEDGSLTDYDEDEYVQMYRYTIDYLADKGYGQYEISNFAKQDKECRHNLIYWDDREYYGLGLGASGYLGGKRYTNYKDMFNYYEKLDAGERPIDFEETISNREKLNEYLILGLRKIEGISRTKYLDRLKNIDEDKYKENIEIINSYIGSGHIIQEGDHIRLSQTGLEISDTISLDLLLY</sequence>
<name>E0E444_9FIRM</name>
<dbReference type="CDD" id="cd01335">
    <property type="entry name" value="Radical_SAM"/>
    <property type="match status" value="1"/>
</dbReference>
<comment type="similarity">
    <text evidence="1">Belongs to the anaerobic coproporphyrinogen-III oxidase family. HemW subfamily.</text>
</comment>
<dbReference type="eggNOG" id="COG0635">
    <property type="taxonomic scope" value="Bacteria"/>
</dbReference>
<evidence type="ECO:0000313" key="12">
    <source>
        <dbReference type="Proteomes" id="UP000003244"/>
    </source>
</evidence>
<dbReference type="EMBL" id="ADGQ01000061">
    <property type="protein sequence ID" value="EFM64331.1"/>
    <property type="molecule type" value="Genomic_DNA"/>
</dbReference>
<comment type="function">
    <text evidence="9">Probably acts as a heme chaperone, transferring heme to an unknown acceptor. Binds one molecule of heme per monomer, possibly covalently. Binds 1 [4Fe-4S] cluster. The cluster is coordinated with 3 cysteines and an exchangeable S-adenosyl-L-methionine.</text>
</comment>
<feature type="domain" description="Radical SAM core" evidence="10">
    <location>
        <begin position="1"/>
        <end position="234"/>
    </location>
</feature>
<keyword evidence="12" id="KW-1185">Reference proteome</keyword>
<dbReference type="GO" id="GO:0005737">
    <property type="term" value="C:cytoplasm"/>
    <property type="evidence" value="ECO:0007669"/>
    <property type="project" value="UniProtKB-SubCell"/>
</dbReference>
<dbReference type="STRING" id="596315.HMPREF0634_0260"/>
<keyword evidence="6 9" id="KW-0408">Iron</keyword>
<comment type="subcellular location">
    <subcellularLocation>
        <location evidence="9">Cytoplasm</location>
    </subcellularLocation>
</comment>
<dbReference type="SFLD" id="SFLDF00288">
    <property type="entry name" value="HemN-like__clustered_with_nucl"/>
    <property type="match status" value="1"/>
</dbReference>
<evidence type="ECO:0000256" key="6">
    <source>
        <dbReference type="ARBA" id="ARBA00023004"/>
    </source>
</evidence>
<dbReference type="InterPro" id="IPR006638">
    <property type="entry name" value="Elp3/MiaA/NifB-like_rSAM"/>
</dbReference>
<keyword evidence="7 9" id="KW-0411">Iron-sulfur</keyword>
<accession>E0E444</accession>
<dbReference type="AlphaFoldDB" id="E0E444"/>
<dbReference type="Gene3D" id="3.20.20.70">
    <property type="entry name" value="Aldolase class I"/>
    <property type="match status" value="1"/>
</dbReference>
<organism evidence="11 12">
    <name type="scientific">Peptostreptococcus stomatis DSM 17678</name>
    <dbReference type="NCBI Taxonomy" id="596315"/>
    <lineage>
        <taxon>Bacteria</taxon>
        <taxon>Bacillati</taxon>
        <taxon>Bacillota</taxon>
        <taxon>Clostridia</taxon>
        <taxon>Peptostreptococcales</taxon>
        <taxon>Peptostreptococcaceae</taxon>
        <taxon>Peptostreptococcus</taxon>
    </lineage>
</organism>
<dbReference type="GO" id="GO:0004109">
    <property type="term" value="F:coproporphyrinogen oxidase activity"/>
    <property type="evidence" value="ECO:0007669"/>
    <property type="project" value="InterPro"/>
</dbReference>
<reference evidence="11 12" key="1">
    <citation type="submission" date="2010-08" db="EMBL/GenBank/DDBJ databases">
        <authorList>
            <person name="Harkins D.M."/>
            <person name="Madupu R."/>
            <person name="Durkin A.S."/>
            <person name="Torralba M."/>
            <person name="Methe B."/>
            <person name="Sutton G.G."/>
            <person name="Nelson K.E."/>
        </authorList>
    </citation>
    <scope>NUCLEOTIDE SEQUENCE [LARGE SCALE GENOMIC DNA]</scope>
    <source>
        <strain evidence="11 12">DSM 17678</strain>
    </source>
</reference>
<keyword evidence="11" id="KW-0560">Oxidoreductase</keyword>
<keyword evidence="3 9" id="KW-0349">Heme</keyword>
<evidence type="ECO:0000256" key="2">
    <source>
        <dbReference type="ARBA" id="ARBA00017228"/>
    </source>
</evidence>
<dbReference type="PANTHER" id="PTHR13932">
    <property type="entry name" value="COPROPORPHYRINIGEN III OXIDASE"/>
    <property type="match status" value="1"/>
</dbReference>
<keyword evidence="8 9" id="KW-0143">Chaperone</keyword>
<evidence type="ECO:0000256" key="5">
    <source>
        <dbReference type="ARBA" id="ARBA00022723"/>
    </source>
</evidence>
<gene>
    <name evidence="11" type="ORF">HMPREF0634_0260</name>
</gene>
<dbReference type="InterPro" id="IPR007197">
    <property type="entry name" value="rSAM"/>
</dbReference>
<proteinExistence type="inferred from homology"/>
<dbReference type="SFLD" id="SFLDS00029">
    <property type="entry name" value="Radical_SAM"/>
    <property type="match status" value="1"/>
</dbReference>
<dbReference type="Proteomes" id="UP000003244">
    <property type="component" value="Unassembled WGS sequence"/>
</dbReference>
<evidence type="ECO:0000256" key="3">
    <source>
        <dbReference type="ARBA" id="ARBA00022617"/>
    </source>
</evidence>
<evidence type="ECO:0000256" key="9">
    <source>
        <dbReference type="RuleBase" id="RU364116"/>
    </source>
</evidence>
<dbReference type="NCBIfam" id="TIGR00539">
    <property type="entry name" value="hemN_rel"/>
    <property type="match status" value="1"/>
</dbReference>
<dbReference type="SFLD" id="SFLDG01065">
    <property type="entry name" value="anaerobic_coproporphyrinogen-I"/>
    <property type="match status" value="1"/>
</dbReference>
<evidence type="ECO:0000256" key="1">
    <source>
        <dbReference type="ARBA" id="ARBA00006100"/>
    </source>
</evidence>
<evidence type="ECO:0000256" key="8">
    <source>
        <dbReference type="ARBA" id="ARBA00023186"/>
    </source>
</evidence>
<dbReference type="GO" id="GO:0046872">
    <property type="term" value="F:metal ion binding"/>
    <property type="evidence" value="ECO:0007669"/>
    <property type="project" value="UniProtKB-UniRule"/>
</dbReference>
<keyword evidence="4 9" id="KW-0949">S-adenosyl-L-methionine</keyword>
<dbReference type="RefSeq" id="WP_007790226.1">
    <property type="nucleotide sequence ID" value="NZ_ADGQ01000061.1"/>
</dbReference>
<dbReference type="SFLD" id="SFLDF00562">
    <property type="entry name" value="HemN-like__clustered_with_heat"/>
    <property type="match status" value="1"/>
</dbReference>
<dbReference type="SMART" id="SM00729">
    <property type="entry name" value="Elp3"/>
    <property type="match status" value="1"/>
</dbReference>
<evidence type="ECO:0000313" key="11">
    <source>
        <dbReference type="EMBL" id="EFM64331.1"/>
    </source>
</evidence>
<dbReference type="OrthoDB" id="9808022at2"/>
<dbReference type="GeneID" id="84801046"/>
<dbReference type="GO" id="GO:0006779">
    <property type="term" value="P:porphyrin-containing compound biosynthetic process"/>
    <property type="evidence" value="ECO:0007669"/>
    <property type="project" value="InterPro"/>
</dbReference>
<protein>
    <recommendedName>
        <fullName evidence="2 9">Heme chaperone HemW</fullName>
    </recommendedName>
</protein>
<comment type="caution">
    <text evidence="11">The sequence shown here is derived from an EMBL/GenBank/DDBJ whole genome shotgun (WGS) entry which is preliminary data.</text>
</comment>
<dbReference type="InterPro" id="IPR058240">
    <property type="entry name" value="rSAM_sf"/>
</dbReference>